<dbReference type="InterPro" id="IPR014898">
    <property type="entry name" value="Znf_C2H2_LYAR"/>
</dbReference>
<sequence length="389" mass="42711">MVHFPGLQYRSHISCISEAQKYQGALYKDKSKASAQQPPTRPSSMAQQPYVEDVIEDSLWTRGEPSPPGPSTEAPTPPDGQQPQVNVFDFLVASGQTPNSSALDLPHQAPQAQSGDAATLLNNDYGVEKYLDASSLMDADTKPFAAYGSNTLPASAYVTPLPKSERRKAKDSEMRKDKKRKRLHHDVPGDQVMTDAPPILHSNLTGGLKGLMRPALPPSPEYSGVDVAYHSPASPPKKTKHSKRAKHGQVGGSILDMFTGASKTKSDKKKKKSSSSSSSSKKHSRRHHEQKEDKLIEFGSSVTEAKGNNNNNPDGQIVVYKPRADAFLSFVTKGPESERGCSMNKALKRYHRERQAADGGTAKTKEEKELWKDLRLRRNDRGEIVLFAL</sequence>
<name>A0A2C5YD33_9HYPO</name>
<dbReference type="Pfam" id="PF08790">
    <property type="entry name" value="zf-LYAR"/>
    <property type="match status" value="1"/>
</dbReference>
<dbReference type="OrthoDB" id="21474at2759"/>
<reference evidence="3 4" key="1">
    <citation type="submission" date="2017-06" db="EMBL/GenBank/DDBJ databases">
        <title>Ant-infecting Ophiocordyceps genomes reveal a high diversity of potential behavioral manipulation genes and a possible major role for enterotoxins.</title>
        <authorList>
            <person name="De Bekker C."/>
            <person name="Evans H.C."/>
            <person name="Brachmann A."/>
            <person name="Hughes D.P."/>
        </authorList>
    </citation>
    <scope>NUCLEOTIDE SEQUENCE [LARGE SCALE GENOMIC DNA]</scope>
    <source>
        <strain evidence="3 4">1348a</strain>
    </source>
</reference>
<accession>A0A2C5YD33</accession>
<protein>
    <recommendedName>
        <fullName evidence="2">Zinc finger C2H2 LYAR-type domain-containing protein</fullName>
    </recommendedName>
</protein>
<feature type="domain" description="Zinc finger C2H2 LYAR-type" evidence="2">
    <location>
        <begin position="1"/>
        <end position="22"/>
    </location>
</feature>
<dbReference type="EMBL" id="NJEU01001512">
    <property type="protein sequence ID" value="PHH65616.1"/>
    <property type="molecule type" value="Genomic_DNA"/>
</dbReference>
<organism evidence="3 4">
    <name type="scientific">Ophiocordyceps australis</name>
    <dbReference type="NCBI Taxonomy" id="1399860"/>
    <lineage>
        <taxon>Eukaryota</taxon>
        <taxon>Fungi</taxon>
        <taxon>Dikarya</taxon>
        <taxon>Ascomycota</taxon>
        <taxon>Pezizomycotina</taxon>
        <taxon>Sordariomycetes</taxon>
        <taxon>Hypocreomycetidae</taxon>
        <taxon>Hypocreales</taxon>
        <taxon>Ophiocordycipitaceae</taxon>
        <taxon>Ophiocordyceps</taxon>
    </lineage>
</organism>
<dbReference type="AlphaFoldDB" id="A0A2C5YD33"/>
<proteinExistence type="predicted"/>
<feature type="region of interest" description="Disordered" evidence="1">
    <location>
        <begin position="26"/>
        <end position="114"/>
    </location>
</feature>
<feature type="compositionally biased region" description="Pro residues" evidence="1">
    <location>
        <begin position="65"/>
        <end position="80"/>
    </location>
</feature>
<keyword evidence="4" id="KW-1185">Reference proteome</keyword>
<evidence type="ECO:0000313" key="4">
    <source>
        <dbReference type="Proteomes" id="UP000224854"/>
    </source>
</evidence>
<feature type="compositionally biased region" description="Polar residues" evidence="1">
    <location>
        <begin position="300"/>
        <end position="314"/>
    </location>
</feature>
<feature type="compositionally biased region" description="Basic residues" evidence="1">
    <location>
        <begin position="237"/>
        <end position="247"/>
    </location>
</feature>
<feature type="compositionally biased region" description="Polar residues" evidence="1">
    <location>
        <begin position="33"/>
        <end position="47"/>
    </location>
</feature>
<feature type="region of interest" description="Disordered" evidence="1">
    <location>
        <begin position="154"/>
        <end position="199"/>
    </location>
</feature>
<comment type="caution">
    <text evidence="3">The sequence shown here is derived from an EMBL/GenBank/DDBJ whole genome shotgun (WGS) entry which is preliminary data.</text>
</comment>
<evidence type="ECO:0000256" key="1">
    <source>
        <dbReference type="SAM" id="MobiDB-lite"/>
    </source>
</evidence>
<evidence type="ECO:0000259" key="2">
    <source>
        <dbReference type="Pfam" id="PF08790"/>
    </source>
</evidence>
<gene>
    <name evidence="3" type="ORF">CDD82_1657</name>
</gene>
<dbReference type="Proteomes" id="UP000224854">
    <property type="component" value="Unassembled WGS sequence"/>
</dbReference>
<feature type="region of interest" description="Disordered" evidence="1">
    <location>
        <begin position="223"/>
        <end position="316"/>
    </location>
</feature>
<evidence type="ECO:0000313" key="3">
    <source>
        <dbReference type="EMBL" id="PHH65616.1"/>
    </source>
</evidence>